<gene>
    <name evidence="1" type="ORF">WN67_05870</name>
</gene>
<dbReference type="EMBL" id="LAUZ02000016">
    <property type="protein sequence ID" value="KKF02894.1"/>
    <property type="molecule type" value="Genomic_DNA"/>
</dbReference>
<dbReference type="Proteomes" id="UP000034150">
    <property type="component" value="Unassembled WGS sequence"/>
</dbReference>
<dbReference type="PATRIC" id="fig|1807.13.peg.1894"/>
<dbReference type="AlphaFoldDB" id="A0A0M2K6T6"/>
<protein>
    <submittedName>
        <fullName evidence="1">Uncharacterized protein</fullName>
    </submittedName>
</protein>
<proteinExistence type="predicted"/>
<dbReference type="OrthoDB" id="4730892at2"/>
<accession>A0A0M2K6T6</accession>
<evidence type="ECO:0000313" key="2">
    <source>
        <dbReference type="Proteomes" id="UP000034150"/>
    </source>
</evidence>
<dbReference type="RefSeq" id="WP_046362116.1">
    <property type="nucleotide sequence ID" value="NZ_LAUZ02000016.1"/>
</dbReference>
<reference evidence="1 2" key="1">
    <citation type="journal article" date="2015" name="Genome Announc.">
        <title>Draft Genome Sequence of Mycobacterium obuense Strain UC1, Isolated from Patient Sputum.</title>
        <authorList>
            <person name="Greninger A.L."/>
            <person name="Cunningham G."/>
            <person name="Hsu E.D."/>
            <person name="Yu J.M."/>
            <person name="Chiu C.Y."/>
            <person name="Miller S."/>
        </authorList>
    </citation>
    <scope>NUCLEOTIDE SEQUENCE [LARGE SCALE GENOMIC DNA]</scope>
    <source>
        <strain evidence="1 2">UC1</strain>
    </source>
</reference>
<sequence>MSTHPHAETSYTHIPVMFRDEYSDKTYGTIVLNGAMSEAQRAELDGYLVRGTEYRPAILELVGLEMNRVDDEWFDMNLTEMSIEQTDRLGWDGELDEHPQASIEEFIAGFKAAAERQWRLRGTLHVEIDASAERGWRETASALKSVISRVEEQLARGELRELPFTAVTNQDGHAIGRVWVTD</sequence>
<keyword evidence="2" id="KW-1185">Reference proteome</keyword>
<name>A0A0M2K6T6_9MYCO</name>
<organism evidence="1 2">
    <name type="scientific">Mycolicibacterium obuense</name>
    <dbReference type="NCBI Taxonomy" id="1807"/>
    <lineage>
        <taxon>Bacteria</taxon>
        <taxon>Bacillati</taxon>
        <taxon>Actinomycetota</taxon>
        <taxon>Actinomycetes</taxon>
        <taxon>Mycobacteriales</taxon>
        <taxon>Mycobacteriaceae</taxon>
        <taxon>Mycolicibacterium</taxon>
    </lineage>
</organism>
<evidence type="ECO:0000313" key="1">
    <source>
        <dbReference type="EMBL" id="KKF02894.1"/>
    </source>
</evidence>
<comment type="caution">
    <text evidence="1">The sequence shown here is derived from an EMBL/GenBank/DDBJ whole genome shotgun (WGS) entry which is preliminary data.</text>
</comment>